<protein>
    <recommendedName>
        <fullName evidence="7">EGF-like domain-containing protein</fullName>
    </recommendedName>
</protein>
<feature type="transmembrane region" description="Helical" evidence="5">
    <location>
        <begin position="589"/>
        <end position="610"/>
    </location>
</feature>
<proteinExistence type="predicted"/>
<evidence type="ECO:0000256" key="4">
    <source>
        <dbReference type="PROSITE-ProRule" id="PRU00076"/>
    </source>
</evidence>
<dbReference type="InterPro" id="IPR006141">
    <property type="entry name" value="Intein_N"/>
</dbReference>
<evidence type="ECO:0000313" key="8">
    <source>
        <dbReference type="EMBL" id="CAH3023344.1"/>
    </source>
</evidence>
<dbReference type="EMBL" id="CALNXI010000257">
    <property type="protein sequence ID" value="CAH3023344.1"/>
    <property type="molecule type" value="Genomic_DNA"/>
</dbReference>
<feature type="chain" id="PRO_5046494685" description="EGF-like domain-containing protein" evidence="6">
    <location>
        <begin position="24"/>
        <end position="629"/>
    </location>
</feature>
<dbReference type="PROSITE" id="PS01186">
    <property type="entry name" value="EGF_2"/>
    <property type="match status" value="2"/>
</dbReference>
<feature type="domain" description="EGF-like" evidence="7">
    <location>
        <begin position="165"/>
        <end position="199"/>
    </location>
</feature>
<feature type="disulfide bond" evidence="4">
    <location>
        <begin position="123"/>
        <end position="132"/>
    </location>
</feature>
<feature type="domain" description="EGF-like" evidence="7">
    <location>
        <begin position="98"/>
        <end position="133"/>
    </location>
</feature>
<dbReference type="PANTHER" id="PTHR11219">
    <property type="entry name" value="TENEURIN AND N-ACETYLGLUCOSAMINE-1-PHOSPHODIESTER ALPHA-N-ACETYLGLUCOSAMINIDASE"/>
    <property type="match status" value="1"/>
</dbReference>
<dbReference type="InterPro" id="IPR028992">
    <property type="entry name" value="Hedgehog/Intein_dom"/>
</dbReference>
<feature type="domain" description="EGF-like" evidence="7">
    <location>
        <begin position="228"/>
        <end position="268"/>
    </location>
</feature>
<keyword evidence="9" id="KW-1185">Reference proteome</keyword>
<dbReference type="CDD" id="cd00081">
    <property type="entry name" value="Hint"/>
    <property type="match status" value="1"/>
</dbReference>
<evidence type="ECO:0000256" key="1">
    <source>
        <dbReference type="ARBA" id="ARBA00022536"/>
    </source>
</evidence>
<dbReference type="Gene3D" id="2.10.25.10">
    <property type="entry name" value="Laminin"/>
    <property type="match status" value="3"/>
</dbReference>
<keyword evidence="3 4" id="KW-1015">Disulfide bond</keyword>
<dbReference type="Gene3D" id="2.170.16.10">
    <property type="entry name" value="Hedgehog/Intein (Hint) domain"/>
    <property type="match status" value="1"/>
</dbReference>
<evidence type="ECO:0000256" key="3">
    <source>
        <dbReference type="ARBA" id="ARBA00023157"/>
    </source>
</evidence>
<comment type="caution">
    <text evidence="4">Lacks conserved residue(s) required for the propagation of feature annotation.</text>
</comment>
<evidence type="ECO:0000256" key="2">
    <source>
        <dbReference type="ARBA" id="ARBA00022737"/>
    </source>
</evidence>
<feature type="disulfide bond" evidence="4">
    <location>
        <begin position="258"/>
        <end position="267"/>
    </location>
</feature>
<dbReference type="PROSITE" id="PS50817">
    <property type="entry name" value="INTEIN_N_TER"/>
    <property type="match status" value="1"/>
</dbReference>
<keyword evidence="5" id="KW-1133">Transmembrane helix</keyword>
<keyword evidence="5" id="KW-0472">Membrane</keyword>
<organism evidence="8 9">
    <name type="scientific">Porites evermanni</name>
    <dbReference type="NCBI Taxonomy" id="104178"/>
    <lineage>
        <taxon>Eukaryota</taxon>
        <taxon>Metazoa</taxon>
        <taxon>Cnidaria</taxon>
        <taxon>Anthozoa</taxon>
        <taxon>Hexacorallia</taxon>
        <taxon>Scleractinia</taxon>
        <taxon>Fungiina</taxon>
        <taxon>Poritidae</taxon>
        <taxon>Porites</taxon>
    </lineage>
</organism>
<dbReference type="Pfam" id="PF13403">
    <property type="entry name" value="Hint_2"/>
    <property type="match status" value="1"/>
</dbReference>
<feature type="disulfide bond" evidence="4">
    <location>
        <begin position="239"/>
        <end position="256"/>
    </location>
</feature>
<feature type="disulfide bond" evidence="4">
    <location>
        <begin position="189"/>
        <end position="198"/>
    </location>
</feature>
<dbReference type="SUPFAM" id="SSF51294">
    <property type="entry name" value="Hedgehog/intein (Hint) domain"/>
    <property type="match status" value="1"/>
</dbReference>
<reference evidence="8 9" key="1">
    <citation type="submission" date="2022-05" db="EMBL/GenBank/DDBJ databases">
        <authorList>
            <consortium name="Genoscope - CEA"/>
            <person name="William W."/>
        </authorList>
    </citation>
    <scope>NUCLEOTIDE SEQUENCE [LARGE SCALE GENOMIC DNA]</scope>
</reference>
<sequence length="629" mass="68889">MLTPLTGLSLCVLLLNLIPGIQGACLADTQCFGNGNYNATTQTCSCYARQRTGLYTGECCESIGCTSPNATCKHGYCDTDGEKCERCMTGWSGPNCENITSCFPWFPCRYHGSCKKSRGRCDCEPGWVGDLCDRSLCQVPCKYGACPNDPKKCECYDNYYGTECERSYCAAGWECLNGGYCVDLHHCVCPPNYSGEHCETISECSVPCEHGRCTHKPDVCECESNWGPPGNCSIYEGPCLNCSSEGGTCKDGPNTCKCKPGYMGPQCSEKTCDGCVNGRCHLAPLGKSCACDAGWANQVHVPGFDPLHGPCTIIRYCMVPCVHGACPHDPYSCECSSAQYVGTECDTIRCPKCCPPETCDCSSLANIHCRPTWHHDCCLLKSCFRGDTLVHTARGMVPIETIKEGDMVVTRHEGDDSSVTYLRRVDQVRKQFVPKIDLVVFRTHEEDIWVTRDHPFFETLTGKWMSAVNVTTSHSLQGLNGKMVKLKNHLKASQLLTSADESGLVAVYDLSVDEYDRYTVGKDGLLVSACNNSDDLEHRDKQVWGEAAHPNFDSSSVGETQTFEVAKEELNLNDDRSDTGNSGEVGPTVAIVIGSVLAAMCLVVALFLIIKYRGHKKRRTELQPLVAHS</sequence>
<keyword evidence="2" id="KW-0677">Repeat</keyword>
<dbReference type="InterPro" id="IPR051216">
    <property type="entry name" value="Teneurin"/>
</dbReference>
<accession>A0ABN8M6G3</accession>
<evidence type="ECO:0000256" key="5">
    <source>
        <dbReference type="SAM" id="Phobius"/>
    </source>
</evidence>
<comment type="caution">
    <text evidence="8">The sequence shown here is derived from an EMBL/GenBank/DDBJ whole genome shotgun (WGS) entry which is preliminary data.</text>
</comment>
<dbReference type="PROSITE" id="PS50026">
    <property type="entry name" value="EGF_3"/>
    <property type="match status" value="3"/>
</dbReference>
<feature type="signal peptide" evidence="6">
    <location>
        <begin position="1"/>
        <end position="23"/>
    </location>
</feature>
<gene>
    <name evidence="8" type="ORF">PEVE_00018989</name>
</gene>
<dbReference type="PRINTS" id="PR00011">
    <property type="entry name" value="EGFLAMININ"/>
</dbReference>
<evidence type="ECO:0000256" key="6">
    <source>
        <dbReference type="SAM" id="SignalP"/>
    </source>
</evidence>
<keyword evidence="5" id="KW-0812">Transmembrane</keyword>
<name>A0ABN8M6G3_9CNID</name>
<keyword evidence="1 4" id="KW-0245">EGF-like domain</keyword>
<evidence type="ECO:0000259" key="7">
    <source>
        <dbReference type="PROSITE" id="PS50026"/>
    </source>
</evidence>
<dbReference type="Pfam" id="PF25024">
    <property type="entry name" value="EGF_TEN"/>
    <property type="match status" value="1"/>
</dbReference>
<dbReference type="InterPro" id="IPR036844">
    <property type="entry name" value="Hint_dom_sf"/>
</dbReference>
<keyword evidence="6" id="KW-0732">Signal</keyword>
<dbReference type="SUPFAM" id="SSF57196">
    <property type="entry name" value="EGF/Laminin"/>
    <property type="match status" value="1"/>
</dbReference>
<dbReference type="Proteomes" id="UP001159427">
    <property type="component" value="Unassembled WGS sequence"/>
</dbReference>
<dbReference type="SMART" id="SM00181">
    <property type="entry name" value="EGF"/>
    <property type="match status" value="8"/>
</dbReference>
<dbReference type="PANTHER" id="PTHR11219:SF69">
    <property type="entry name" value="TENEURIN-A"/>
    <property type="match status" value="1"/>
</dbReference>
<dbReference type="InterPro" id="IPR000742">
    <property type="entry name" value="EGF"/>
</dbReference>
<evidence type="ECO:0000313" key="9">
    <source>
        <dbReference type="Proteomes" id="UP001159427"/>
    </source>
</evidence>
<dbReference type="PROSITE" id="PS00022">
    <property type="entry name" value="EGF_1"/>
    <property type="match status" value="3"/>
</dbReference>